<evidence type="ECO:0000256" key="2">
    <source>
        <dbReference type="ARBA" id="ARBA00009152"/>
    </source>
</evidence>
<accession>A0A897NQ89</accession>
<dbReference type="SUPFAM" id="SSF89550">
    <property type="entry name" value="PHP domain-like"/>
    <property type="match status" value="1"/>
</dbReference>
<dbReference type="Proteomes" id="UP000663292">
    <property type="component" value="Chromosome"/>
</dbReference>
<feature type="domain" description="PHP" evidence="8">
    <location>
        <begin position="3"/>
        <end position="179"/>
    </location>
</feature>
<evidence type="ECO:0000259" key="8">
    <source>
        <dbReference type="Pfam" id="PF02811"/>
    </source>
</evidence>
<comment type="catalytic activity">
    <reaction evidence="7">
        <text>L-histidinol phosphate + H2O = L-histidinol + phosphate</text>
        <dbReference type="Rhea" id="RHEA:14465"/>
        <dbReference type="ChEBI" id="CHEBI:15377"/>
        <dbReference type="ChEBI" id="CHEBI:43474"/>
        <dbReference type="ChEBI" id="CHEBI:57699"/>
        <dbReference type="ChEBI" id="CHEBI:57980"/>
        <dbReference type="EC" id="3.1.3.15"/>
    </reaction>
</comment>
<evidence type="ECO:0000256" key="7">
    <source>
        <dbReference type="ARBA" id="ARBA00049158"/>
    </source>
</evidence>
<evidence type="ECO:0000256" key="1">
    <source>
        <dbReference type="ARBA" id="ARBA00004970"/>
    </source>
</evidence>
<dbReference type="RefSeq" id="WP_229120213.1">
    <property type="nucleotide sequence ID" value="NZ_CP064791.1"/>
</dbReference>
<keyword evidence="5" id="KW-0378">Hydrolase</keyword>
<dbReference type="InterPro" id="IPR016195">
    <property type="entry name" value="Pol/histidinol_Pase-like"/>
</dbReference>
<dbReference type="InterPro" id="IPR004013">
    <property type="entry name" value="PHP_dom"/>
</dbReference>
<dbReference type="GO" id="GO:0005737">
    <property type="term" value="C:cytoplasm"/>
    <property type="evidence" value="ECO:0007669"/>
    <property type="project" value="TreeGrafter"/>
</dbReference>
<dbReference type="Gene3D" id="3.20.20.140">
    <property type="entry name" value="Metal-dependent hydrolases"/>
    <property type="match status" value="1"/>
</dbReference>
<evidence type="ECO:0000256" key="4">
    <source>
        <dbReference type="ARBA" id="ARBA00022605"/>
    </source>
</evidence>
<comment type="similarity">
    <text evidence="2">Belongs to the PHP hydrolase family. HisK subfamily.</text>
</comment>
<evidence type="ECO:0000313" key="9">
    <source>
        <dbReference type="EMBL" id="QSG14952.1"/>
    </source>
</evidence>
<evidence type="ECO:0000313" key="10">
    <source>
        <dbReference type="Proteomes" id="UP000663292"/>
    </source>
</evidence>
<proteinExistence type="inferred from homology"/>
<dbReference type="EC" id="3.1.3.15" evidence="3"/>
<keyword evidence="10" id="KW-1185">Reference proteome</keyword>
<evidence type="ECO:0000256" key="5">
    <source>
        <dbReference type="ARBA" id="ARBA00022801"/>
    </source>
</evidence>
<dbReference type="GO" id="GO:0000105">
    <property type="term" value="P:L-histidine biosynthetic process"/>
    <property type="evidence" value="ECO:0007669"/>
    <property type="project" value="UniProtKB-UniPathway"/>
</dbReference>
<organism evidence="9 10">
    <name type="scientific">Halapricum desulfuricans</name>
    <dbReference type="NCBI Taxonomy" id="2841257"/>
    <lineage>
        <taxon>Archaea</taxon>
        <taxon>Methanobacteriati</taxon>
        <taxon>Methanobacteriota</taxon>
        <taxon>Stenosarchaea group</taxon>
        <taxon>Halobacteria</taxon>
        <taxon>Halobacteriales</taxon>
        <taxon>Haloarculaceae</taxon>
        <taxon>Halapricum</taxon>
    </lineage>
</organism>
<comment type="pathway">
    <text evidence="1">Amino-acid biosynthesis; L-histidine biosynthesis; L-histidine from 5-phospho-alpha-D-ribose 1-diphosphate: step 8/9.</text>
</comment>
<dbReference type="PANTHER" id="PTHR21039">
    <property type="entry name" value="HISTIDINOL PHOSPHATASE-RELATED"/>
    <property type="match status" value="1"/>
</dbReference>
<keyword evidence="6" id="KW-0368">Histidine biosynthesis</keyword>
<dbReference type="AlphaFoldDB" id="A0A897NQ89"/>
<name>A0A897NQ89_9EURY</name>
<evidence type="ECO:0000256" key="6">
    <source>
        <dbReference type="ARBA" id="ARBA00023102"/>
    </source>
</evidence>
<dbReference type="InterPro" id="IPR010140">
    <property type="entry name" value="Histidinol_P_phosphatase_HisJ"/>
</dbReference>
<dbReference type="PANTHER" id="PTHR21039:SF0">
    <property type="entry name" value="HISTIDINOL-PHOSPHATASE"/>
    <property type="match status" value="1"/>
</dbReference>
<reference evidence="9 10" key="1">
    <citation type="submission" date="2020-11" db="EMBL/GenBank/DDBJ databases">
        <title>Carbohydrate-dependent, anaerobic sulfur respiration: A novel catabolism in halophilic archaea.</title>
        <authorList>
            <person name="Sorokin D.Y."/>
            <person name="Messina E."/>
            <person name="Smedile F."/>
            <person name="La Cono V."/>
            <person name="Hallsworth J.E."/>
            <person name="Yakimov M.M."/>
        </authorList>
    </citation>
    <scope>NUCLEOTIDE SEQUENCE [LARGE SCALE GENOMIC DNA]</scope>
    <source>
        <strain evidence="9 10">HSR-Est</strain>
    </source>
</reference>
<dbReference type="EMBL" id="CP064791">
    <property type="protein sequence ID" value="QSG14952.1"/>
    <property type="molecule type" value="Genomic_DNA"/>
</dbReference>
<dbReference type="UniPathway" id="UPA00031">
    <property type="reaction ID" value="UER00013"/>
</dbReference>
<sequence>MYDYHTHSNYSDGDFLAAMLAAAQRQGLDGIGFADHCNVSADPSQQQFAKEFGFNLDLTHERRRDAIESLRERYDIAIFDAVEMDYRPADEADIADFLDTATFDYAIGSVHTVEGHNLHDETYFGAKSREERRDVVETYVDRVVSMIDSELFAIAGHVDLPQRNEALRGLFSEDHYRRIASALETSRTVPELNAGRVTDDYGQFHPGPAFREILAEYDVQFTLGTDAHTPESLRENAEELAAFVERWDVDPVVIQG</sequence>
<dbReference type="GeneID" id="68858060"/>
<evidence type="ECO:0000256" key="3">
    <source>
        <dbReference type="ARBA" id="ARBA00013085"/>
    </source>
</evidence>
<dbReference type="GO" id="GO:0004401">
    <property type="term" value="F:histidinol-phosphatase activity"/>
    <property type="evidence" value="ECO:0007669"/>
    <property type="project" value="UniProtKB-EC"/>
</dbReference>
<keyword evidence="4" id="KW-0028">Amino-acid biosynthesis</keyword>
<dbReference type="Pfam" id="PF02811">
    <property type="entry name" value="PHP"/>
    <property type="match status" value="1"/>
</dbReference>
<gene>
    <name evidence="9" type="primary">pOL4</name>
    <name evidence="9" type="ORF">HSEST_1423</name>
</gene>
<protein>
    <recommendedName>
        <fullName evidence="3">histidinol-phosphatase</fullName>
        <ecNumber evidence="3">3.1.3.15</ecNumber>
    </recommendedName>
</protein>